<accession>A0ABS5LK02</accession>
<dbReference type="SUPFAM" id="SSF53850">
    <property type="entry name" value="Periplasmic binding protein-like II"/>
    <property type="match status" value="1"/>
</dbReference>
<evidence type="ECO:0000256" key="6">
    <source>
        <dbReference type="SAM" id="SignalP"/>
    </source>
</evidence>
<proteinExistence type="predicted"/>
<keyword evidence="2 6" id="KW-0732">Signal</keyword>
<feature type="signal peptide" evidence="6">
    <location>
        <begin position="1"/>
        <end position="27"/>
    </location>
</feature>
<name>A0ABS5LK02_9BACI</name>
<keyword evidence="1" id="KW-1003">Cell membrane</keyword>
<keyword evidence="8" id="KW-1185">Reference proteome</keyword>
<evidence type="ECO:0000256" key="4">
    <source>
        <dbReference type="ARBA" id="ARBA00023139"/>
    </source>
</evidence>
<reference evidence="7 8" key="1">
    <citation type="submission" date="2021-04" db="EMBL/GenBank/DDBJ databases">
        <title>Metabacillus sp. strain KIGAM252 whole genome sequence.</title>
        <authorList>
            <person name="Seo M.-J."/>
            <person name="Cho E.-S."/>
            <person name="Hwang C.Y."/>
            <person name="Yoon D.J."/>
        </authorList>
    </citation>
    <scope>NUCLEOTIDE SEQUENCE [LARGE SCALE GENOMIC DNA]</scope>
    <source>
        <strain evidence="7 8">KIGAM252</strain>
    </source>
</reference>
<evidence type="ECO:0000256" key="2">
    <source>
        <dbReference type="ARBA" id="ARBA00022729"/>
    </source>
</evidence>
<dbReference type="Gene3D" id="3.40.190.10">
    <property type="entry name" value="Periplasmic binding protein-like II"/>
    <property type="match status" value="1"/>
</dbReference>
<dbReference type="InterPro" id="IPR006059">
    <property type="entry name" value="SBP"/>
</dbReference>
<protein>
    <submittedName>
        <fullName evidence="7">ABC transporter substrate-binding protein</fullName>
    </submittedName>
</protein>
<dbReference type="PANTHER" id="PTHR43649:SF33">
    <property type="entry name" value="POLYGALACTURONAN_RHAMNOGALACTURONAN-BINDING PROTEIN YTCQ"/>
    <property type="match status" value="1"/>
</dbReference>
<keyword evidence="4" id="KW-0564">Palmitate</keyword>
<evidence type="ECO:0000256" key="3">
    <source>
        <dbReference type="ARBA" id="ARBA00023136"/>
    </source>
</evidence>
<feature type="chain" id="PRO_5045993042" evidence="6">
    <location>
        <begin position="28"/>
        <end position="437"/>
    </location>
</feature>
<gene>
    <name evidence="7" type="ORF">J9317_20280</name>
</gene>
<dbReference type="PANTHER" id="PTHR43649">
    <property type="entry name" value="ARABINOSE-BINDING PROTEIN-RELATED"/>
    <property type="match status" value="1"/>
</dbReference>
<organism evidence="7 8">
    <name type="scientific">Metabacillus flavus</name>
    <dbReference type="NCBI Taxonomy" id="2823519"/>
    <lineage>
        <taxon>Bacteria</taxon>
        <taxon>Bacillati</taxon>
        <taxon>Bacillota</taxon>
        <taxon>Bacilli</taxon>
        <taxon>Bacillales</taxon>
        <taxon>Bacillaceae</taxon>
        <taxon>Metabacillus</taxon>
    </lineage>
</organism>
<dbReference type="PROSITE" id="PS51257">
    <property type="entry name" value="PROKAR_LIPOPROTEIN"/>
    <property type="match status" value="1"/>
</dbReference>
<keyword evidence="3" id="KW-0472">Membrane</keyword>
<evidence type="ECO:0000313" key="8">
    <source>
        <dbReference type="Proteomes" id="UP000682403"/>
    </source>
</evidence>
<comment type="caution">
    <text evidence="7">The sequence shown here is derived from an EMBL/GenBank/DDBJ whole genome shotgun (WGS) entry which is preliminary data.</text>
</comment>
<dbReference type="Pfam" id="PF13416">
    <property type="entry name" value="SBP_bac_8"/>
    <property type="match status" value="1"/>
</dbReference>
<dbReference type="Proteomes" id="UP000682403">
    <property type="component" value="Unassembled WGS sequence"/>
</dbReference>
<dbReference type="RefSeq" id="WP_211561965.1">
    <property type="nucleotide sequence ID" value="NZ_JAGVRK010000001.1"/>
</dbReference>
<evidence type="ECO:0000256" key="5">
    <source>
        <dbReference type="ARBA" id="ARBA00023288"/>
    </source>
</evidence>
<sequence length="437" mass="49092">MKKTLSMFLSLVLLVGVLSGCSGSQSANGSKGGKDIDLRIWSFTDELKKPIKKFEEKNGVKVELTIVPIADYPTKLKPVLESGVGAPDVFTGELAFIKQWVDAGYWEDLSKAPYDAEKLSDQYVPYVFDMGKDKDGKVRALSWQTTPGGVYYKRSIAKEVLGTDDPAEVGKMMSSMDSVFATAEKLKAKGYRMFPDEGAIRWFAQGDAPEPWVNDKNELQLTDRKVEFMDYAKEMKANGYTANAAEWSPSWFESMDKAVKVKENGKTVETNVFSYVLPTWGLHSVLKTNVKKSTGDWAVTSGPSPYFWGGSWLGVYSKSKNKELAYDFVKMMTQDKDFLKDWAKETGDVLSYLPVTDEIKGDFKDEFLGGQNNYQFFLDQAQNIKPGIVTKYDQQLDTLYGNAVKQYTDGKKSKDDAIKEFYMKAKNAYPDITVPNK</sequence>
<evidence type="ECO:0000313" key="7">
    <source>
        <dbReference type="EMBL" id="MBS2971081.1"/>
    </source>
</evidence>
<keyword evidence="5" id="KW-0449">Lipoprotein</keyword>
<dbReference type="EMBL" id="JAGVRK010000001">
    <property type="protein sequence ID" value="MBS2971081.1"/>
    <property type="molecule type" value="Genomic_DNA"/>
</dbReference>
<dbReference type="InterPro" id="IPR050490">
    <property type="entry name" value="Bact_solute-bd_prot1"/>
</dbReference>
<evidence type="ECO:0000256" key="1">
    <source>
        <dbReference type="ARBA" id="ARBA00022475"/>
    </source>
</evidence>